<dbReference type="AlphaFoldDB" id="A0A0D7A3Q4"/>
<dbReference type="GO" id="GO:0042797">
    <property type="term" value="P:tRNA transcription by RNA polymerase III"/>
    <property type="evidence" value="ECO:0007669"/>
    <property type="project" value="TreeGrafter"/>
</dbReference>
<proteinExistence type="predicted"/>
<reference evidence="2 3" key="1">
    <citation type="journal article" date="2015" name="Fungal Genet. Biol.">
        <title>Evolution of novel wood decay mechanisms in Agaricales revealed by the genome sequences of Fistulina hepatica and Cylindrobasidium torrendii.</title>
        <authorList>
            <person name="Floudas D."/>
            <person name="Held B.W."/>
            <person name="Riley R."/>
            <person name="Nagy L.G."/>
            <person name="Koehler G."/>
            <person name="Ransdell A.S."/>
            <person name="Younus H."/>
            <person name="Chow J."/>
            <person name="Chiniquy J."/>
            <person name="Lipzen A."/>
            <person name="Tritt A."/>
            <person name="Sun H."/>
            <person name="Haridas S."/>
            <person name="LaButti K."/>
            <person name="Ohm R.A."/>
            <person name="Kues U."/>
            <person name="Blanchette R.A."/>
            <person name="Grigoriev I.V."/>
            <person name="Minto R.E."/>
            <person name="Hibbett D.S."/>
        </authorList>
    </citation>
    <scope>NUCLEOTIDE SEQUENCE [LARGE SCALE GENOMIC DNA]</scope>
    <source>
        <strain evidence="2 3">ATCC 64428</strain>
    </source>
</reference>
<accession>A0A0D7A3Q4</accession>
<evidence type="ECO:0000313" key="2">
    <source>
        <dbReference type="EMBL" id="KIY45428.1"/>
    </source>
</evidence>
<evidence type="ECO:0000313" key="3">
    <source>
        <dbReference type="Proteomes" id="UP000054144"/>
    </source>
</evidence>
<dbReference type="PANTHER" id="PTHR12069">
    <property type="entry name" value="DNA-DIRECTED RNA POLYMERASES III 80 KDA POLYPEPTIDE RNA POLYMERASE III SUBUNIT 5"/>
    <property type="match status" value="1"/>
</dbReference>
<feature type="compositionally biased region" description="Acidic residues" evidence="1">
    <location>
        <begin position="166"/>
        <end position="178"/>
    </location>
</feature>
<sequence length="282" mass="31892">MDDEDDPVVAVLPVRYSNHLEPYVHIHQFPLLTRPLQVPPRAKASGKRISARIKPEARRMELHVPVDTRPEVWNAERGAEFGVARIEDDKEKNQARPVEETDPRLTEVRMRSEEIPQKGVHILGVVRAGELHLHPISQTHQMRPTLTYLDLLSKKSKRGRGYGSDSDSDDGPPPDPDEVQPSVEKKKGKKKAGETREVQVSARRADDVNGVQILGGMSAARREMLMAIHAEEDESWCDMDFFDSTMAEATDDFERMFSQNSDHLQFKTKPTAYITTIHANVS</sequence>
<dbReference type="InterPro" id="IPR006886">
    <property type="entry name" value="RNA_pol_III_Rpc5"/>
</dbReference>
<dbReference type="PANTHER" id="PTHR12069:SF0">
    <property type="entry name" value="DNA-DIRECTED RNA POLYMERASE III SUBUNIT RPC5"/>
    <property type="match status" value="1"/>
</dbReference>
<organism evidence="2 3">
    <name type="scientific">Fistulina hepatica ATCC 64428</name>
    <dbReference type="NCBI Taxonomy" id="1128425"/>
    <lineage>
        <taxon>Eukaryota</taxon>
        <taxon>Fungi</taxon>
        <taxon>Dikarya</taxon>
        <taxon>Basidiomycota</taxon>
        <taxon>Agaricomycotina</taxon>
        <taxon>Agaricomycetes</taxon>
        <taxon>Agaricomycetidae</taxon>
        <taxon>Agaricales</taxon>
        <taxon>Fistulinaceae</taxon>
        <taxon>Fistulina</taxon>
    </lineage>
</organism>
<gene>
    <name evidence="2" type="ORF">FISHEDRAFT_49361</name>
</gene>
<dbReference type="OrthoDB" id="340681at2759"/>
<evidence type="ECO:0008006" key="4">
    <source>
        <dbReference type="Google" id="ProtNLM"/>
    </source>
</evidence>
<dbReference type="Proteomes" id="UP000054144">
    <property type="component" value="Unassembled WGS sequence"/>
</dbReference>
<dbReference type="EMBL" id="KN882048">
    <property type="protein sequence ID" value="KIY45428.1"/>
    <property type="molecule type" value="Genomic_DNA"/>
</dbReference>
<evidence type="ECO:0000256" key="1">
    <source>
        <dbReference type="SAM" id="MobiDB-lite"/>
    </source>
</evidence>
<feature type="region of interest" description="Disordered" evidence="1">
    <location>
        <begin position="157"/>
        <end position="199"/>
    </location>
</feature>
<keyword evidence="3" id="KW-1185">Reference proteome</keyword>
<dbReference type="Pfam" id="PF04801">
    <property type="entry name" value="RPC5"/>
    <property type="match status" value="1"/>
</dbReference>
<protein>
    <recommendedName>
        <fullName evidence="4">DNA-directed RNA polymerase III subunit Rpc5</fullName>
    </recommendedName>
</protein>
<name>A0A0D7A3Q4_9AGAR</name>
<dbReference type="GO" id="GO:0005666">
    <property type="term" value="C:RNA polymerase III complex"/>
    <property type="evidence" value="ECO:0007669"/>
    <property type="project" value="TreeGrafter"/>
</dbReference>